<evidence type="ECO:0000313" key="3">
    <source>
        <dbReference type="Proteomes" id="UP001224926"/>
    </source>
</evidence>
<protein>
    <submittedName>
        <fullName evidence="2">Uncharacterized protein</fullName>
    </submittedName>
</protein>
<dbReference type="GeneID" id="14334750"/>
<sequence>MSTQHLTQPDAEPTPNRTRPTPSSTLEDPRTATDRAPRTFSHRDGGRLENLIDEWNSAFANAGGDEAA</sequence>
<feature type="region of interest" description="Disordered" evidence="1">
    <location>
        <begin position="1"/>
        <end position="47"/>
    </location>
</feature>
<reference evidence="2 3" key="1">
    <citation type="submission" date="2022-07" db="EMBL/GenBank/DDBJ databases">
        <title>Two temperate virus in Haloterrigena jeotgali A29.</title>
        <authorList>
            <person name="Deng X."/>
        </authorList>
    </citation>
    <scope>NUCLEOTIDE SEQUENCE [LARGE SCALE GENOMIC DNA]</scope>
    <source>
        <strain evidence="2 3">A29</strain>
    </source>
</reference>
<feature type="compositionally biased region" description="Low complexity" evidence="1">
    <location>
        <begin position="13"/>
        <end position="25"/>
    </location>
</feature>
<dbReference type="RefSeq" id="WP_006180396.1">
    <property type="nucleotide sequence ID" value="NZ_CP101873.1"/>
</dbReference>
<evidence type="ECO:0000256" key="1">
    <source>
        <dbReference type="SAM" id="MobiDB-lite"/>
    </source>
</evidence>
<dbReference type="GeneID" id="84214610"/>
<evidence type="ECO:0000313" key="2">
    <source>
        <dbReference type="EMBL" id="WMT06043.1"/>
    </source>
</evidence>
<dbReference type="AlphaFoldDB" id="A0AAF0PC74"/>
<keyword evidence="3" id="KW-1185">Reference proteome</keyword>
<proteinExistence type="predicted"/>
<name>A0AAF0PC74_9EURY</name>
<gene>
    <name evidence="2" type="ORF">NP511_11675</name>
</gene>
<dbReference type="Proteomes" id="UP001224926">
    <property type="component" value="Chromosome"/>
</dbReference>
<accession>A0AAF0PC74</accession>
<feature type="compositionally biased region" description="Basic and acidic residues" evidence="1">
    <location>
        <begin position="27"/>
        <end position="47"/>
    </location>
</feature>
<organism evidence="2 3">
    <name type="scientific">Natrinema thermotolerans</name>
    <dbReference type="NCBI Taxonomy" id="121872"/>
    <lineage>
        <taxon>Archaea</taxon>
        <taxon>Methanobacteriati</taxon>
        <taxon>Methanobacteriota</taxon>
        <taxon>Stenosarchaea group</taxon>
        <taxon>Halobacteria</taxon>
        <taxon>Halobacteriales</taxon>
        <taxon>Natrialbaceae</taxon>
        <taxon>Natrinema</taxon>
    </lineage>
</organism>
<dbReference type="EMBL" id="CP101873">
    <property type="protein sequence ID" value="WMT06043.1"/>
    <property type="molecule type" value="Genomic_DNA"/>
</dbReference>